<gene>
    <name evidence="1" type="ORF">AB5J52_29925</name>
</gene>
<protein>
    <submittedName>
        <fullName evidence="1">Uncharacterized protein</fullName>
    </submittedName>
</protein>
<organism evidence="1">
    <name type="scientific">Streptomyces sp. R39</name>
    <dbReference type="NCBI Taxonomy" id="3238631"/>
    <lineage>
        <taxon>Bacteria</taxon>
        <taxon>Bacillati</taxon>
        <taxon>Actinomycetota</taxon>
        <taxon>Actinomycetes</taxon>
        <taxon>Kitasatosporales</taxon>
        <taxon>Streptomycetaceae</taxon>
        <taxon>Streptomyces</taxon>
    </lineage>
</organism>
<dbReference type="RefSeq" id="WP_369225049.1">
    <property type="nucleotide sequence ID" value="NZ_CP163441.1"/>
</dbReference>
<accession>A0AB39QRN8</accession>
<name>A0AB39QRN8_9ACTN</name>
<dbReference type="EMBL" id="CP163441">
    <property type="protein sequence ID" value="XDQ46138.1"/>
    <property type="molecule type" value="Genomic_DNA"/>
</dbReference>
<evidence type="ECO:0000313" key="1">
    <source>
        <dbReference type="EMBL" id="XDQ46138.1"/>
    </source>
</evidence>
<sequence>MSATYVRTSTAAGTATATCDTGDFATGGGYLVAASGAASENFPAAGTPPTAWTATSTAGQTVTAFVVCANVTP</sequence>
<reference evidence="1" key="1">
    <citation type="submission" date="2024-07" db="EMBL/GenBank/DDBJ databases">
        <authorList>
            <person name="Yu S.T."/>
        </authorList>
    </citation>
    <scope>NUCLEOTIDE SEQUENCE</scope>
    <source>
        <strain evidence="1">R39</strain>
    </source>
</reference>
<proteinExistence type="predicted"/>
<dbReference type="AlphaFoldDB" id="A0AB39QRN8"/>